<dbReference type="PANTHER" id="PTHR43767">
    <property type="entry name" value="LONG-CHAIN-FATTY-ACID--COA LIGASE"/>
    <property type="match status" value="1"/>
</dbReference>
<dbReference type="Gene3D" id="3.30.300.30">
    <property type="match status" value="1"/>
</dbReference>
<dbReference type="PROSITE" id="PS00455">
    <property type="entry name" value="AMP_BINDING"/>
    <property type="match status" value="1"/>
</dbReference>
<dbReference type="CDD" id="cd05934">
    <property type="entry name" value="FACL_DitJ_like"/>
    <property type="match status" value="1"/>
</dbReference>
<evidence type="ECO:0000259" key="2">
    <source>
        <dbReference type="Pfam" id="PF13193"/>
    </source>
</evidence>
<dbReference type="InterPro" id="IPR050237">
    <property type="entry name" value="ATP-dep_AMP-bd_enzyme"/>
</dbReference>
<dbReference type="Pfam" id="PF00501">
    <property type="entry name" value="AMP-binding"/>
    <property type="match status" value="1"/>
</dbReference>
<evidence type="ECO:0000313" key="3">
    <source>
        <dbReference type="EMBL" id="WIX75769.1"/>
    </source>
</evidence>
<feature type="domain" description="AMP-binding enzyme C-terminal" evidence="2">
    <location>
        <begin position="434"/>
        <end position="509"/>
    </location>
</feature>
<dbReference type="InterPro" id="IPR045851">
    <property type="entry name" value="AMP-bd_C_sf"/>
</dbReference>
<dbReference type="InterPro" id="IPR020845">
    <property type="entry name" value="AMP-binding_CS"/>
</dbReference>
<organism evidence="3 4">
    <name type="scientific">Amycolatopsis carbonis</name>
    <dbReference type="NCBI Taxonomy" id="715471"/>
    <lineage>
        <taxon>Bacteria</taxon>
        <taxon>Bacillati</taxon>
        <taxon>Actinomycetota</taxon>
        <taxon>Actinomycetes</taxon>
        <taxon>Pseudonocardiales</taxon>
        <taxon>Pseudonocardiaceae</taxon>
        <taxon>Amycolatopsis</taxon>
    </lineage>
</organism>
<proteinExistence type="predicted"/>
<feature type="domain" description="AMP-dependent synthetase/ligase" evidence="1">
    <location>
        <begin position="16"/>
        <end position="374"/>
    </location>
</feature>
<dbReference type="InterPro" id="IPR042099">
    <property type="entry name" value="ANL_N_sf"/>
</dbReference>
<dbReference type="Proteomes" id="UP001236014">
    <property type="component" value="Chromosome"/>
</dbReference>
<name>A0A9Y2IA19_9PSEU</name>
<protein>
    <submittedName>
        <fullName evidence="3">ATP-dependent acyl-CoA ligase</fullName>
    </submittedName>
</protein>
<evidence type="ECO:0000259" key="1">
    <source>
        <dbReference type="Pfam" id="PF00501"/>
    </source>
</evidence>
<dbReference type="Gene3D" id="3.40.50.12780">
    <property type="entry name" value="N-terminal domain of ligase-like"/>
    <property type="match status" value="1"/>
</dbReference>
<sequence length="538" mass="59725">MRYYEIDQRTTAHILADKAARVGDRPFLHWAGRTFTYRDLDEMTNRYANGFAALGISRGDHVAMMMPNGPEFLWTLWGLGKLGAVAVPLNTAAKGELLRYFLDQSDSTAVCVAGDLLARVAAVLPEVPAVRTVLGLGSDPAQLAALDGVTTHDLADLGQASPEPPQLVEPVRWNDPHLILYTSGTTGPSKGAICPQAQGHAVGHQMASLNSYRQDDVLYTCLPVFHGNAIWYTVYAALWAEASVALYPHFSASRFWSQIRESKATVFNCLGAMANIIWQQPPSERDRDHHVRICMMVPNSRELAQGFLERYGTRVTSVYAMTENCAVTVFSPDDSPEKVPSAGRVRPDMSVQIVDDEGRAVPTGEVGEIRLRPNEPGMTMLEYYKMPEATVGATRDLWFHTGDRGWLDEDGYLFFSDRKKEAIRRRGENISAYEVETIVCKHPAILEAAAVPVASELGEDDLMVYVVLEEGASATYEEIIAFCDERMPYFMVPRYLELIDGLPKTPSEKIEKYKLKTAAADRVGELWDREAAGIVIRK</sequence>
<evidence type="ECO:0000313" key="4">
    <source>
        <dbReference type="Proteomes" id="UP001236014"/>
    </source>
</evidence>
<dbReference type="EMBL" id="CP127294">
    <property type="protein sequence ID" value="WIX75769.1"/>
    <property type="molecule type" value="Genomic_DNA"/>
</dbReference>
<accession>A0A9Y2IA19</accession>
<gene>
    <name evidence="3" type="ORF">QRX50_30350</name>
</gene>
<dbReference type="SUPFAM" id="SSF56801">
    <property type="entry name" value="Acetyl-CoA synthetase-like"/>
    <property type="match status" value="1"/>
</dbReference>
<dbReference type="InterPro" id="IPR000873">
    <property type="entry name" value="AMP-dep_synth/lig_dom"/>
</dbReference>
<dbReference type="GO" id="GO:0016878">
    <property type="term" value="F:acid-thiol ligase activity"/>
    <property type="evidence" value="ECO:0007669"/>
    <property type="project" value="UniProtKB-ARBA"/>
</dbReference>
<dbReference type="AlphaFoldDB" id="A0A9Y2IA19"/>
<dbReference type="PANTHER" id="PTHR43767:SF1">
    <property type="entry name" value="NONRIBOSOMAL PEPTIDE SYNTHASE PES1 (EUROFUNG)-RELATED"/>
    <property type="match status" value="1"/>
</dbReference>
<keyword evidence="4" id="KW-1185">Reference proteome</keyword>
<dbReference type="Pfam" id="PF13193">
    <property type="entry name" value="AMP-binding_C"/>
    <property type="match status" value="1"/>
</dbReference>
<dbReference type="RefSeq" id="WP_285966533.1">
    <property type="nucleotide sequence ID" value="NZ_CP127294.1"/>
</dbReference>
<reference evidence="3 4" key="1">
    <citation type="submission" date="2023-06" db="EMBL/GenBank/DDBJ databases">
        <authorList>
            <person name="Oyuntsetseg B."/>
            <person name="Kim S.B."/>
        </authorList>
    </citation>
    <scope>NUCLEOTIDE SEQUENCE [LARGE SCALE GENOMIC DNA]</scope>
    <source>
        <strain evidence="3 4">2-15</strain>
    </source>
</reference>
<dbReference type="KEGG" id="acab:QRX50_30350"/>
<keyword evidence="3" id="KW-0436">Ligase</keyword>
<dbReference type="InterPro" id="IPR025110">
    <property type="entry name" value="AMP-bd_C"/>
</dbReference>